<keyword evidence="3" id="KW-1185">Reference proteome</keyword>
<accession>A0A1G8YTD7</accession>
<dbReference type="EMBL" id="FNFT01000003">
    <property type="protein sequence ID" value="SDK05270.1"/>
    <property type="molecule type" value="Genomic_DNA"/>
</dbReference>
<gene>
    <name evidence="2" type="ORF">SAMN04488571_103160</name>
</gene>
<dbReference type="Gene3D" id="2.30.180.10">
    <property type="entry name" value="FAS1 domain"/>
    <property type="match status" value="1"/>
</dbReference>
<evidence type="ECO:0000313" key="2">
    <source>
        <dbReference type="EMBL" id="SDK05270.1"/>
    </source>
</evidence>
<sequence>MDRMRQWMTLCICILVFLAMPLGVTAAVVGDENATMTPVGQTGQPVNLTENVTIVEYINQDRNLTTLAEAIDTAGLSDTLNTTGPYTVFAPSNEAFIALGNDTVTQLMNEPGNLTILLQYHVIEGEYTAANLTNMSQNQTGGQSDGGVIEIISGLLGGEEAGNMTTLNTLSGETLNVTTSDGEVMVENATITIMDINTTNGVIHIIDRVLVPPALNLTAAENQTMTPIPTETMTESQPLVGVVQ</sequence>
<dbReference type="Proteomes" id="UP000326500">
    <property type="component" value="Unassembled WGS sequence"/>
</dbReference>
<reference evidence="2 3" key="1">
    <citation type="submission" date="2016-10" db="EMBL/GenBank/DDBJ databases">
        <authorList>
            <person name="Varghese N."/>
            <person name="Submissions S."/>
        </authorList>
    </citation>
    <scope>NUCLEOTIDE SEQUENCE [LARGE SCALE GENOMIC DNA]</scope>
    <source>
        <strain evidence="2 3">DSM 2373</strain>
    </source>
</reference>
<feature type="domain" description="FAS1" evidence="1">
    <location>
        <begin position="51"/>
        <end position="210"/>
    </location>
</feature>
<dbReference type="AlphaFoldDB" id="A0A1G8YTD7"/>
<dbReference type="InterPro" id="IPR050904">
    <property type="entry name" value="Adhesion/Biosynth-related"/>
</dbReference>
<dbReference type="Pfam" id="PF02469">
    <property type="entry name" value="Fasciclin"/>
    <property type="match status" value="1"/>
</dbReference>
<dbReference type="PANTHER" id="PTHR10900">
    <property type="entry name" value="PERIOSTIN-RELATED"/>
    <property type="match status" value="1"/>
</dbReference>
<dbReference type="InterPro" id="IPR000782">
    <property type="entry name" value="FAS1_domain"/>
</dbReference>
<dbReference type="STRING" id="2200.GCA_001571405_00137"/>
<evidence type="ECO:0000313" key="3">
    <source>
        <dbReference type="Proteomes" id="UP000326500"/>
    </source>
</evidence>
<dbReference type="InterPro" id="IPR036378">
    <property type="entry name" value="FAS1_dom_sf"/>
</dbReference>
<proteinExistence type="predicted"/>
<dbReference type="SMART" id="SM00554">
    <property type="entry name" value="FAS1"/>
    <property type="match status" value="1"/>
</dbReference>
<name>A0A1G8YTD7_9EURY</name>
<protein>
    <submittedName>
        <fullName evidence="2">Uncaracterized surface protein containing fasciclin (FAS1) repeats</fullName>
    </submittedName>
</protein>
<dbReference type="FunFam" id="2.30.180.10:FF:000032">
    <property type="entry name" value="Fasciclin domain-containing protein, putative"/>
    <property type="match status" value="1"/>
</dbReference>
<dbReference type="PANTHER" id="PTHR10900:SF77">
    <property type="entry name" value="FI19380P1"/>
    <property type="match status" value="1"/>
</dbReference>
<organism evidence="2 3">
    <name type="scientific">Methanoculleus thermophilus</name>
    <dbReference type="NCBI Taxonomy" id="2200"/>
    <lineage>
        <taxon>Archaea</taxon>
        <taxon>Methanobacteriati</taxon>
        <taxon>Methanobacteriota</taxon>
        <taxon>Stenosarchaea group</taxon>
        <taxon>Methanomicrobia</taxon>
        <taxon>Methanomicrobiales</taxon>
        <taxon>Methanomicrobiaceae</taxon>
        <taxon>Methanoculleus</taxon>
    </lineage>
</organism>
<dbReference type="PROSITE" id="PS50213">
    <property type="entry name" value="FAS1"/>
    <property type="match status" value="1"/>
</dbReference>
<dbReference type="SUPFAM" id="SSF82153">
    <property type="entry name" value="FAS1 domain"/>
    <property type="match status" value="1"/>
</dbReference>
<evidence type="ECO:0000259" key="1">
    <source>
        <dbReference type="PROSITE" id="PS50213"/>
    </source>
</evidence>
<dbReference type="GO" id="GO:0005615">
    <property type="term" value="C:extracellular space"/>
    <property type="evidence" value="ECO:0007669"/>
    <property type="project" value="TreeGrafter"/>
</dbReference>